<evidence type="ECO:0000313" key="1">
    <source>
        <dbReference type="EMBL" id="XBH03577.1"/>
    </source>
</evidence>
<name>A0AAU7CDI8_9BACT</name>
<protein>
    <submittedName>
        <fullName evidence="1">Uncharacterized protein</fullName>
    </submittedName>
</protein>
<accession>A0AAU7CDI8</accession>
<organism evidence="1">
    <name type="scientific">Singulisphaera sp. Ch08</name>
    <dbReference type="NCBI Taxonomy" id="3120278"/>
    <lineage>
        <taxon>Bacteria</taxon>
        <taxon>Pseudomonadati</taxon>
        <taxon>Planctomycetota</taxon>
        <taxon>Planctomycetia</taxon>
        <taxon>Isosphaerales</taxon>
        <taxon>Isosphaeraceae</taxon>
        <taxon>Singulisphaera</taxon>
    </lineage>
</organism>
<sequence length="46" mass="4874">MWILALLAYFLLFGVPILAVIALAAVLAKLAPQDPPAEGVPVDRES</sequence>
<gene>
    <name evidence="1" type="ORF">V5E97_35520</name>
</gene>
<reference evidence="1" key="1">
    <citation type="submission" date="2024-05" db="EMBL/GenBank/DDBJ databases">
        <title>Planctomycetes of the genus Singulisphaera possess chitinolytic capabilities.</title>
        <authorList>
            <person name="Ivanova A."/>
        </authorList>
    </citation>
    <scope>NUCLEOTIDE SEQUENCE</scope>
    <source>
        <strain evidence="1">Ch08T</strain>
    </source>
</reference>
<dbReference type="RefSeq" id="WP_406696316.1">
    <property type="nucleotide sequence ID" value="NZ_CP155447.1"/>
</dbReference>
<proteinExistence type="predicted"/>
<dbReference type="AlphaFoldDB" id="A0AAU7CDI8"/>
<dbReference type="EMBL" id="CP155447">
    <property type="protein sequence ID" value="XBH03577.1"/>
    <property type="molecule type" value="Genomic_DNA"/>
</dbReference>